<keyword evidence="2 4" id="KW-0808">Transferase</keyword>
<dbReference type="PANTHER" id="PTHR37817:SF1">
    <property type="entry name" value="N-ACETYLTRANSFERASE EIS"/>
    <property type="match status" value="1"/>
</dbReference>
<dbReference type="InterPro" id="IPR025559">
    <property type="entry name" value="Eis_dom"/>
</dbReference>
<proteinExistence type="inferred from homology"/>
<accession>A0A346XVK8</accession>
<feature type="domain" description="N-acetyltransferase" evidence="5">
    <location>
        <begin position="14"/>
        <end position="161"/>
    </location>
</feature>
<dbReference type="PANTHER" id="PTHR37817">
    <property type="entry name" value="N-ACETYLTRANSFERASE EIS"/>
    <property type="match status" value="1"/>
</dbReference>
<dbReference type="KEGG" id="euz:DVS28_a1562"/>
<dbReference type="PROSITE" id="PS51186">
    <property type="entry name" value="GNAT"/>
    <property type="match status" value="1"/>
</dbReference>
<dbReference type="Proteomes" id="UP000264006">
    <property type="component" value="Chromosome"/>
</dbReference>
<evidence type="ECO:0000256" key="1">
    <source>
        <dbReference type="ARBA" id="ARBA00009213"/>
    </source>
</evidence>
<dbReference type="InterPro" id="IPR016181">
    <property type="entry name" value="Acyl_CoA_acyltransferase"/>
</dbReference>
<dbReference type="GO" id="GO:0030649">
    <property type="term" value="P:aminoglycoside antibiotic catabolic process"/>
    <property type="evidence" value="ECO:0007669"/>
    <property type="project" value="TreeGrafter"/>
</dbReference>
<gene>
    <name evidence="6" type="ORF">DVS28_a1562</name>
</gene>
<feature type="binding site" evidence="4">
    <location>
        <begin position="91"/>
        <end position="93"/>
    </location>
    <ligand>
        <name>acetyl-CoA</name>
        <dbReference type="ChEBI" id="CHEBI:57288"/>
    </ligand>
</feature>
<comment type="subunit">
    <text evidence="4">Homohexamer; trimer of dimers.</text>
</comment>
<comment type="caution">
    <text evidence="4">Lacks conserved residue(s) required for the propagation of feature annotation.</text>
</comment>
<evidence type="ECO:0000313" key="6">
    <source>
        <dbReference type="EMBL" id="AXV06255.1"/>
    </source>
</evidence>
<dbReference type="Pfam" id="PF13527">
    <property type="entry name" value="Acetyltransf_9"/>
    <property type="match status" value="1"/>
</dbReference>
<evidence type="ECO:0000256" key="3">
    <source>
        <dbReference type="ARBA" id="ARBA00023315"/>
    </source>
</evidence>
<name>A0A346XVK8_9ACTN</name>
<reference evidence="6 7" key="1">
    <citation type="submission" date="2018-09" db="EMBL/GenBank/DDBJ databases">
        <title>Complete genome sequence of Euzebya sp. DY32-46 isolated from seawater of Pacific Ocean.</title>
        <authorList>
            <person name="Xu L."/>
            <person name="Wu Y.-H."/>
            <person name="Xu X.-W."/>
        </authorList>
    </citation>
    <scope>NUCLEOTIDE SEQUENCE [LARGE SCALE GENOMIC DNA]</scope>
    <source>
        <strain evidence="6 7">DY32-46</strain>
    </source>
</reference>
<dbReference type="Gene3D" id="3.30.1050.10">
    <property type="entry name" value="SCP2 sterol-binding domain"/>
    <property type="match status" value="1"/>
</dbReference>
<feature type="binding site" evidence="4">
    <location>
        <begin position="127"/>
        <end position="128"/>
    </location>
    <ligand>
        <name>acetyl-CoA</name>
        <dbReference type="ChEBI" id="CHEBI:57288"/>
    </ligand>
</feature>
<dbReference type="SUPFAM" id="SSF55718">
    <property type="entry name" value="SCP-like"/>
    <property type="match status" value="1"/>
</dbReference>
<dbReference type="GO" id="GO:0034069">
    <property type="term" value="F:aminoglycoside N-acetyltransferase activity"/>
    <property type="evidence" value="ECO:0007669"/>
    <property type="project" value="TreeGrafter"/>
</dbReference>
<dbReference type="AlphaFoldDB" id="A0A346XVK8"/>
<dbReference type="InterPro" id="IPR036527">
    <property type="entry name" value="SCP2_sterol-bd_dom_sf"/>
</dbReference>
<dbReference type="Pfam" id="PF13530">
    <property type="entry name" value="SCP2_2"/>
    <property type="match status" value="1"/>
</dbReference>
<protein>
    <submittedName>
        <fullName evidence="6">Enhanced intracellular survival protein</fullName>
    </submittedName>
</protein>
<evidence type="ECO:0000256" key="2">
    <source>
        <dbReference type="ARBA" id="ARBA00022679"/>
    </source>
</evidence>
<evidence type="ECO:0000313" key="7">
    <source>
        <dbReference type="Proteomes" id="UP000264006"/>
    </source>
</evidence>
<sequence>MPTTYGASVTIDELTFRPFTREEQPKALDLLYRAFGDSVSDADREDEMLVLDHRSSHAAFDGDQMVGSLAAYGHDISVPGGEVATAGTTWVAVAPTHRRRGILSRMMGAHLDEAREKGRAIAALWASEAAIYGRFGYGMAVEQHGIDIIAGPGLRWAATAPPQADRIRLLEVDQAADVIAPIYEAARARRGGMAARDRGWWKFQVLSTRKGAMGGAAWKRVAVAEIDGRDVAYAVYGTSEGQLDGLPDNTLHVIELAGVDAAAEAALWPFLCSHDLVGRVKAKRRPVDDALPLLVEESRRVRRHVSDALYVRILDVEAALTARAWSDSAAVTIEVHDSRFDDIDGTWRIEVAPEGASVQHTTDAPDLRMDIRELGALYLGGVSVSRLVQSGRIEVLEPSVIAPFDSALRPAEAPWAPEVW</sequence>
<dbReference type="Pfam" id="PF17668">
    <property type="entry name" value="Acetyltransf_17"/>
    <property type="match status" value="1"/>
</dbReference>
<evidence type="ECO:0000259" key="5">
    <source>
        <dbReference type="PROSITE" id="PS51186"/>
    </source>
</evidence>
<dbReference type="Gene3D" id="3.40.630.30">
    <property type="match status" value="2"/>
</dbReference>
<feature type="binding site" evidence="4">
    <location>
        <begin position="99"/>
        <end position="104"/>
    </location>
    <ligand>
        <name>acetyl-CoA</name>
        <dbReference type="ChEBI" id="CHEBI:57288"/>
    </ligand>
</feature>
<comment type="similarity">
    <text evidence="1 4">Belongs to the acetyltransferase Eis family.</text>
</comment>
<keyword evidence="7" id="KW-1185">Reference proteome</keyword>
<keyword evidence="3 4" id="KW-0012">Acyltransferase</keyword>
<evidence type="ECO:0000256" key="4">
    <source>
        <dbReference type="HAMAP-Rule" id="MF_01812"/>
    </source>
</evidence>
<dbReference type="InterPro" id="IPR000182">
    <property type="entry name" value="GNAT_dom"/>
</dbReference>
<dbReference type="CDD" id="cd04301">
    <property type="entry name" value="NAT_SF"/>
    <property type="match status" value="1"/>
</dbReference>
<dbReference type="InterPro" id="IPR041380">
    <property type="entry name" value="Acetyltransf_17"/>
</dbReference>
<dbReference type="NCBIfam" id="NF002367">
    <property type="entry name" value="PRK01346.1-4"/>
    <property type="match status" value="1"/>
</dbReference>
<dbReference type="HAMAP" id="MF_01812">
    <property type="entry name" value="Eis"/>
    <property type="match status" value="1"/>
</dbReference>
<dbReference type="InterPro" id="IPR051554">
    <property type="entry name" value="Acetyltransferase_Eis"/>
</dbReference>
<organism evidence="6 7">
    <name type="scientific">Euzebya pacifica</name>
    <dbReference type="NCBI Taxonomy" id="1608957"/>
    <lineage>
        <taxon>Bacteria</taxon>
        <taxon>Bacillati</taxon>
        <taxon>Actinomycetota</taxon>
        <taxon>Nitriliruptoria</taxon>
        <taxon>Euzebyales</taxon>
    </lineage>
</organism>
<feature type="active site" description="Proton donor" evidence="4">
    <location>
        <position position="132"/>
    </location>
</feature>
<dbReference type="InterPro" id="IPR022902">
    <property type="entry name" value="NAcTrfase_Eis"/>
</dbReference>
<dbReference type="SUPFAM" id="SSF55729">
    <property type="entry name" value="Acyl-CoA N-acyltransferases (Nat)"/>
    <property type="match status" value="1"/>
</dbReference>
<dbReference type="EMBL" id="CP031165">
    <property type="protein sequence ID" value="AXV06255.1"/>
    <property type="molecule type" value="Genomic_DNA"/>
</dbReference>